<reference evidence="1 2" key="1">
    <citation type="submission" date="2018-10" db="EMBL/GenBank/DDBJ databases">
        <title>Dokdonia luteus sp. nov., isolated from sea water.</title>
        <authorList>
            <person name="Zhou L.Y."/>
            <person name="Du Z.J."/>
        </authorList>
    </citation>
    <scope>NUCLEOTIDE SEQUENCE [LARGE SCALE GENOMIC DNA]</scope>
    <source>
        <strain evidence="1 2">SH27</strain>
    </source>
</reference>
<dbReference type="Gene3D" id="2.170.15.10">
    <property type="entry name" value="Proaerolysin, chain A, domain 3"/>
    <property type="match status" value="1"/>
</dbReference>
<proteinExistence type="predicted"/>
<evidence type="ECO:0000313" key="1">
    <source>
        <dbReference type="EMBL" id="RMB63523.1"/>
    </source>
</evidence>
<accession>A0A3M0GPB2</accession>
<name>A0A3M0GPB2_9FLAO</name>
<sequence length="550" mass="60106">MKTTIKKVLFLACLSTFTLGCDKDDDAVITPDGSSELFESNGITADALDNYQGSIGLIVNTRNLVEKGYDVASVSFDIDAQTGNYNAEIPVEEFTKIAIHRFEKENLSQEALEELSVDGVPVSITVKAGNGSVIFTQDISVISFTENGTLASLQTSTIPYVNPNAKLKPEMPHFIQIANVSGGDTSYVVQKEASDGASNTVLYEAVSGYQTARIDQQFYFYEFPNEPGVYAIYNIDTNRYLATDDNDNTLRQSGAFSYPSGIDGSLHPRYKFRIQRAPNGFYTINRYDINVPYKRFFNGFVYNWRAVPSGEIQYFNFIALNLDWEATDIGTEYLQPVMPAVETSFGFNSTLINCGSGSLSQEVGVEQSITTGSTAGWEESLSIASRNTFGLEVSVGVSADATFFGTGGSVSAEVTGSYEYSREATQSSSSFTENTVEEVNTYFSTRQVTVPSGKASLVYDAYQTYSNVEIPFVQRLRIRANEIDPAQGNVVIGPLNGAQVETQLQMMGFRGVITSVGSDFVEVTLRGTTYLDNLVDTESKVLDVAANCPN</sequence>
<dbReference type="Proteomes" id="UP000281985">
    <property type="component" value="Unassembled WGS sequence"/>
</dbReference>
<evidence type="ECO:0000313" key="2">
    <source>
        <dbReference type="Proteomes" id="UP000281985"/>
    </source>
</evidence>
<organism evidence="1 2">
    <name type="scientific">Dokdonia sinensis</name>
    <dbReference type="NCBI Taxonomy" id="2479847"/>
    <lineage>
        <taxon>Bacteria</taxon>
        <taxon>Pseudomonadati</taxon>
        <taxon>Bacteroidota</taxon>
        <taxon>Flavobacteriia</taxon>
        <taxon>Flavobacteriales</taxon>
        <taxon>Flavobacteriaceae</taxon>
        <taxon>Dokdonia</taxon>
    </lineage>
</organism>
<dbReference type="AlphaFoldDB" id="A0A3M0GPB2"/>
<dbReference type="OrthoDB" id="1155031at2"/>
<gene>
    <name evidence="1" type="ORF">EAX61_03815</name>
</gene>
<protein>
    <submittedName>
        <fullName evidence="1">Uncharacterized protein</fullName>
    </submittedName>
</protein>
<keyword evidence="2" id="KW-1185">Reference proteome</keyword>
<dbReference type="PROSITE" id="PS51257">
    <property type="entry name" value="PROKAR_LIPOPROTEIN"/>
    <property type="match status" value="1"/>
</dbReference>
<dbReference type="RefSeq" id="WP_121916326.1">
    <property type="nucleotide sequence ID" value="NZ_REFV01000002.1"/>
</dbReference>
<comment type="caution">
    <text evidence="1">The sequence shown here is derived from an EMBL/GenBank/DDBJ whole genome shotgun (WGS) entry which is preliminary data.</text>
</comment>
<dbReference type="EMBL" id="REFV01000002">
    <property type="protein sequence ID" value="RMB63523.1"/>
    <property type="molecule type" value="Genomic_DNA"/>
</dbReference>